<feature type="domain" description="MOFRL" evidence="1">
    <location>
        <begin position="2"/>
        <end position="73"/>
    </location>
</feature>
<dbReference type="Proteomes" id="UP000231553">
    <property type="component" value="Unassembled WGS sequence"/>
</dbReference>
<evidence type="ECO:0000313" key="3">
    <source>
        <dbReference type="Proteomes" id="UP000231553"/>
    </source>
</evidence>
<dbReference type="AlphaFoldDB" id="A0A2M8IY52"/>
<dbReference type="InterPro" id="IPR039760">
    <property type="entry name" value="MOFRL_protein"/>
</dbReference>
<protein>
    <submittedName>
        <fullName evidence="2">MOFRL family protein</fullName>
    </submittedName>
</protein>
<dbReference type="InterPro" id="IPR007835">
    <property type="entry name" value="MOFRL"/>
</dbReference>
<evidence type="ECO:0000259" key="1">
    <source>
        <dbReference type="Pfam" id="PF05161"/>
    </source>
</evidence>
<accession>A0A2M8IY52</accession>
<organism evidence="2 3">
    <name type="scientific">Pseudooceanicola lipolyticus</name>
    <dbReference type="NCBI Taxonomy" id="2029104"/>
    <lineage>
        <taxon>Bacteria</taxon>
        <taxon>Pseudomonadati</taxon>
        <taxon>Pseudomonadota</taxon>
        <taxon>Alphaproteobacteria</taxon>
        <taxon>Rhodobacterales</taxon>
        <taxon>Paracoccaceae</taxon>
        <taxon>Pseudooceanicola</taxon>
    </lineage>
</organism>
<dbReference type="GO" id="GO:0005737">
    <property type="term" value="C:cytoplasm"/>
    <property type="evidence" value="ECO:0007669"/>
    <property type="project" value="TreeGrafter"/>
</dbReference>
<dbReference type="PANTHER" id="PTHR12227:SF0">
    <property type="entry name" value="GLYCERATE KINASE"/>
    <property type="match status" value="1"/>
</dbReference>
<evidence type="ECO:0000313" key="2">
    <source>
        <dbReference type="EMBL" id="PJE35467.1"/>
    </source>
</evidence>
<keyword evidence="3" id="KW-1185">Reference proteome</keyword>
<feature type="non-terminal residue" evidence="2">
    <location>
        <position position="1"/>
    </location>
</feature>
<dbReference type="PANTHER" id="PTHR12227">
    <property type="entry name" value="GLYCERATE KINASE"/>
    <property type="match status" value="1"/>
</dbReference>
<comment type="caution">
    <text evidence="2">The sequence shown here is derived from an EMBL/GenBank/DDBJ whole genome shotgun (WGS) entry which is preliminary data.</text>
</comment>
<name>A0A2M8IY52_9RHOB</name>
<dbReference type="RefSeq" id="WP_276308644.1">
    <property type="nucleotide sequence ID" value="NZ_PGTB01000089.1"/>
</dbReference>
<reference evidence="2 3" key="1">
    <citation type="journal article" date="2018" name="Int. J. Syst. Evol. Microbiol.">
        <title>Pseudooceanicola lipolyticus sp. nov., a marine alphaproteobacterium, reclassification of Oceanicola flagellatus as Pseudooceanicola flagellatus comb. nov. and emended description of the genus Pseudooceanicola.</title>
        <authorList>
            <person name="Huang M.-M."/>
            <person name="Guo L.-L."/>
            <person name="Wu Y.-H."/>
            <person name="Lai Q.-L."/>
            <person name="Shao Z.-Z."/>
            <person name="Wang C.-S."/>
            <person name="Wu M."/>
            <person name="Xu X.-W."/>
        </authorList>
    </citation>
    <scope>NUCLEOTIDE SEQUENCE [LARGE SCALE GENOMIC DNA]</scope>
    <source>
        <strain evidence="2 3">157</strain>
    </source>
</reference>
<dbReference type="Pfam" id="PF05161">
    <property type="entry name" value="MOFRL"/>
    <property type="match status" value="1"/>
</dbReference>
<gene>
    <name evidence="2" type="ORF">CVM52_16935</name>
</gene>
<sequence>ALAREIAGSEGLTLVVGGTDGTDGPTDAAGAVVDGSTWGPGADAALKRADSGSYLAENSALLVTGPTGTNVMDLLIALRA</sequence>
<dbReference type="Gene3D" id="3.40.1480.10">
    <property type="entry name" value="MOFRL domain"/>
    <property type="match status" value="1"/>
</dbReference>
<dbReference type="InterPro" id="IPR037035">
    <property type="entry name" value="GK-like_C_sf"/>
</dbReference>
<dbReference type="EMBL" id="PGTB01000089">
    <property type="protein sequence ID" value="PJE35467.1"/>
    <property type="molecule type" value="Genomic_DNA"/>
</dbReference>
<dbReference type="GO" id="GO:0008887">
    <property type="term" value="F:glycerate kinase activity"/>
    <property type="evidence" value="ECO:0007669"/>
    <property type="project" value="InterPro"/>
</dbReference>
<dbReference type="SUPFAM" id="SSF82544">
    <property type="entry name" value="GckA/TtuD-like"/>
    <property type="match status" value="1"/>
</dbReference>
<proteinExistence type="predicted"/>